<dbReference type="Gene3D" id="3.40.630.30">
    <property type="match status" value="1"/>
</dbReference>
<dbReference type="InterPro" id="IPR000182">
    <property type="entry name" value="GNAT_dom"/>
</dbReference>
<evidence type="ECO:0000256" key="1">
    <source>
        <dbReference type="ARBA" id="ARBA00022679"/>
    </source>
</evidence>
<dbReference type="GO" id="GO:0016747">
    <property type="term" value="F:acyltransferase activity, transferring groups other than amino-acyl groups"/>
    <property type="evidence" value="ECO:0007669"/>
    <property type="project" value="InterPro"/>
</dbReference>
<dbReference type="CDD" id="cd04301">
    <property type="entry name" value="NAT_SF"/>
    <property type="match status" value="1"/>
</dbReference>
<evidence type="ECO:0000313" key="5">
    <source>
        <dbReference type="Proteomes" id="UP000246661"/>
    </source>
</evidence>
<dbReference type="OrthoDB" id="5243635at2"/>
<gene>
    <name evidence="4" type="ORF">JD79_02481</name>
</gene>
<organism evidence="4 5">
    <name type="scientific">Geodermatophilus normandii</name>
    <dbReference type="NCBI Taxonomy" id="1137989"/>
    <lineage>
        <taxon>Bacteria</taxon>
        <taxon>Bacillati</taxon>
        <taxon>Actinomycetota</taxon>
        <taxon>Actinomycetes</taxon>
        <taxon>Geodermatophilales</taxon>
        <taxon>Geodermatophilaceae</taxon>
        <taxon>Geodermatophilus</taxon>
    </lineage>
</organism>
<protein>
    <submittedName>
        <fullName evidence="4">L-amino acid N-acyltransferase YncA</fullName>
    </submittedName>
</protein>
<sequence length="194" mass="20187">MDPGPAFPRLTGTAEVSVRPAVAGDAPEIARVQGETWRIAYRDVLPASALDAWDATEAEAAWSAAVTGPPTPAHGVLVALDGGRVVGFAAYGPPELAPDEQADPAGPTTELAVLLVEPRWGRRGHGSRLLAAVADLAAGNGTARLSAWVAEGDRVTARFLESAGWARDGWARTLDADGALLREVRWHTLLGGEG</sequence>
<dbReference type="EMBL" id="QGTX01000001">
    <property type="protein sequence ID" value="PWW23307.1"/>
    <property type="molecule type" value="Genomic_DNA"/>
</dbReference>
<dbReference type="InterPro" id="IPR016181">
    <property type="entry name" value="Acyl_CoA_acyltransferase"/>
</dbReference>
<evidence type="ECO:0000313" key="4">
    <source>
        <dbReference type="EMBL" id="PWW23307.1"/>
    </source>
</evidence>
<accession>A0A317QKL3</accession>
<dbReference type="AlphaFoldDB" id="A0A317QKL3"/>
<comment type="caution">
    <text evidence="4">The sequence shown here is derived from an EMBL/GenBank/DDBJ whole genome shotgun (WGS) entry which is preliminary data.</text>
</comment>
<feature type="domain" description="N-acetyltransferase" evidence="3">
    <location>
        <begin position="16"/>
        <end position="187"/>
    </location>
</feature>
<dbReference type="Pfam" id="PF00583">
    <property type="entry name" value="Acetyltransf_1"/>
    <property type="match status" value="1"/>
</dbReference>
<reference evidence="5" key="1">
    <citation type="submission" date="2018-05" db="EMBL/GenBank/DDBJ databases">
        <authorList>
            <person name="Klenk H.-P."/>
            <person name="Huntemann M."/>
            <person name="Clum A."/>
            <person name="Pillay M."/>
            <person name="Palaniappan K."/>
            <person name="Varghese N."/>
            <person name="Mikhailova N."/>
            <person name="Stamatis D."/>
            <person name="Reddy T."/>
            <person name="Daum C."/>
            <person name="Shapiro N."/>
            <person name="Ivanova N."/>
            <person name="Kyrpides N."/>
            <person name="Woyke T."/>
        </authorList>
    </citation>
    <scope>NUCLEOTIDE SEQUENCE [LARGE SCALE GENOMIC DNA]</scope>
    <source>
        <strain evidence="5">DSM 45417</strain>
    </source>
</reference>
<dbReference type="PROSITE" id="PS51186">
    <property type="entry name" value="GNAT"/>
    <property type="match status" value="1"/>
</dbReference>
<keyword evidence="5" id="KW-1185">Reference proteome</keyword>
<dbReference type="Proteomes" id="UP000246661">
    <property type="component" value="Unassembled WGS sequence"/>
</dbReference>
<dbReference type="RefSeq" id="WP_110005737.1">
    <property type="nucleotide sequence ID" value="NZ_QGTX01000001.1"/>
</dbReference>
<name>A0A317QKL3_9ACTN</name>
<dbReference type="PANTHER" id="PTHR43877">
    <property type="entry name" value="AMINOALKYLPHOSPHONATE N-ACETYLTRANSFERASE-RELATED-RELATED"/>
    <property type="match status" value="1"/>
</dbReference>
<keyword evidence="1 4" id="KW-0808">Transferase</keyword>
<dbReference type="InterPro" id="IPR050832">
    <property type="entry name" value="Bact_Acetyltransf"/>
</dbReference>
<evidence type="ECO:0000259" key="3">
    <source>
        <dbReference type="PROSITE" id="PS51186"/>
    </source>
</evidence>
<dbReference type="SUPFAM" id="SSF55729">
    <property type="entry name" value="Acyl-CoA N-acyltransferases (Nat)"/>
    <property type="match status" value="1"/>
</dbReference>
<proteinExistence type="predicted"/>
<evidence type="ECO:0000256" key="2">
    <source>
        <dbReference type="ARBA" id="ARBA00023315"/>
    </source>
</evidence>
<keyword evidence="2 4" id="KW-0012">Acyltransferase</keyword>